<dbReference type="InterPro" id="IPR040256">
    <property type="entry name" value="At4g02000-like"/>
</dbReference>
<evidence type="ECO:0000313" key="3">
    <source>
        <dbReference type="Proteomes" id="UP000554482"/>
    </source>
</evidence>
<dbReference type="PANTHER" id="PTHR31286:SF99">
    <property type="entry name" value="DUF4283 DOMAIN-CONTAINING PROTEIN"/>
    <property type="match status" value="1"/>
</dbReference>
<dbReference type="EMBL" id="JABWDY010002966">
    <property type="protein sequence ID" value="KAF5206264.1"/>
    <property type="molecule type" value="Genomic_DNA"/>
</dbReference>
<sequence>MGFLDPRHVLVRFESETEVTKALSRYNCHFMGIRFKVFRWHTGFNLRKDPSFAPIWLDLPNLPLDFFHPALLKAIGDDIGTFLSIDKGTLCYTRPDVARLCVEMDIQNDMPDSIWIEGPNYTGFWQKILYPNFVYCSHCSKIGHAWEQCFKRKENHNKQKEKDALIDKQPREQQNTRKTTTWHQPRRRQQYVPRNTDAAGPSGTKDSQGCVIHDTTQTVSNRVEEDNSPVMDMDNEAEEQSRHGVPMQNAFAALNILDDVDEIIPHIPLRRTTATCLDNAASGPHNATRDQAHEAHREDTDDMADLRSNEVSTQLAIVVASERPQLANPNSVSSPILDPISSNPNLQDDIFIVPSSPLMLTNGNPEDEYEETVPETASYGSDTEVRGRKSFKTYAPALMMTRSRSQGHQAGSKNCFKCCEQ</sequence>
<protein>
    <recommendedName>
        <fullName evidence="4">DUF4283 domain-containing protein</fullName>
    </recommendedName>
</protein>
<dbReference type="AlphaFoldDB" id="A0A7J6X957"/>
<gene>
    <name evidence="2" type="ORF">FRX31_004152</name>
</gene>
<reference evidence="2 3" key="1">
    <citation type="submission" date="2020-06" db="EMBL/GenBank/DDBJ databases">
        <title>Transcriptomic and genomic resources for Thalictrum thalictroides and T. hernandezii: Facilitating candidate gene discovery in an emerging model plant lineage.</title>
        <authorList>
            <person name="Arias T."/>
            <person name="Riano-Pachon D.M."/>
            <person name="Di Stilio V.S."/>
        </authorList>
    </citation>
    <scope>NUCLEOTIDE SEQUENCE [LARGE SCALE GENOMIC DNA]</scope>
    <source>
        <strain evidence="3">cv. WT478/WT964</strain>
        <tissue evidence="2">Leaves</tissue>
    </source>
</reference>
<evidence type="ECO:0000256" key="1">
    <source>
        <dbReference type="SAM" id="MobiDB-lite"/>
    </source>
</evidence>
<evidence type="ECO:0000313" key="2">
    <source>
        <dbReference type="EMBL" id="KAF5206264.1"/>
    </source>
</evidence>
<dbReference type="Proteomes" id="UP000554482">
    <property type="component" value="Unassembled WGS sequence"/>
</dbReference>
<keyword evidence="3" id="KW-1185">Reference proteome</keyword>
<accession>A0A7J6X957</accession>
<feature type="region of interest" description="Disordered" evidence="1">
    <location>
        <begin position="160"/>
        <end position="210"/>
    </location>
</feature>
<proteinExistence type="predicted"/>
<name>A0A7J6X957_THATH</name>
<dbReference type="OrthoDB" id="1002340at2759"/>
<evidence type="ECO:0008006" key="4">
    <source>
        <dbReference type="Google" id="ProtNLM"/>
    </source>
</evidence>
<dbReference type="PANTHER" id="PTHR31286">
    <property type="entry name" value="GLYCINE-RICH CELL WALL STRUCTURAL PROTEIN 1.8-LIKE"/>
    <property type="match status" value="1"/>
</dbReference>
<comment type="caution">
    <text evidence="2">The sequence shown here is derived from an EMBL/GenBank/DDBJ whole genome shotgun (WGS) entry which is preliminary data.</text>
</comment>
<organism evidence="2 3">
    <name type="scientific">Thalictrum thalictroides</name>
    <name type="common">Rue-anemone</name>
    <name type="synonym">Anemone thalictroides</name>
    <dbReference type="NCBI Taxonomy" id="46969"/>
    <lineage>
        <taxon>Eukaryota</taxon>
        <taxon>Viridiplantae</taxon>
        <taxon>Streptophyta</taxon>
        <taxon>Embryophyta</taxon>
        <taxon>Tracheophyta</taxon>
        <taxon>Spermatophyta</taxon>
        <taxon>Magnoliopsida</taxon>
        <taxon>Ranunculales</taxon>
        <taxon>Ranunculaceae</taxon>
        <taxon>Thalictroideae</taxon>
        <taxon>Thalictrum</taxon>
    </lineage>
</organism>
<feature type="compositionally biased region" description="Basic and acidic residues" evidence="1">
    <location>
        <begin position="160"/>
        <end position="175"/>
    </location>
</feature>